<dbReference type="RefSeq" id="XP_018983806.1">
    <property type="nucleotide sequence ID" value="XM_019132936.1"/>
</dbReference>
<evidence type="ECO:0000313" key="3">
    <source>
        <dbReference type="EMBL" id="ODQ78478.1"/>
    </source>
</evidence>
<name>A0A1E3QLI5_9ASCO</name>
<feature type="compositionally biased region" description="Polar residues" evidence="1">
    <location>
        <begin position="266"/>
        <end position="282"/>
    </location>
</feature>
<protein>
    <submittedName>
        <fullName evidence="3">Uncharacterized protein</fullName>
    </submittedName>
</protein>
<dbReference type="STRING" id="984486.A0A1E3QLI5"/>
<feature type="region of interest" description="Disordered" evidence="1">
    <location>
        <begin position="265"/>
        <end position="305"/>
    </location>
</feature>
<sequence>MSNNNNQIPGINPDNGPALPRGPPGREFNAIDIINTRGFDHLMKLYEVDRRLTMRNRQDIIDFYTSLSKSTLSYGWGAFFALGSIPFVLRYRRTGSTRGARAGLGIIGGMLGMMAGSNYGLRRGYSTGFHALEQDSSKQPVVEMIKLMSPMEAPMWMRYFQETAKDETKVMPDPRVVVQQLKEQGIEIKPGFLGRTRDPLGIHPRRPASVCRDQSSTAQPSIATQVSEMDNDPFAEAEPAKPTLSPWEAVRVRNGLARYDRAVPVSAQQPYADSSDAQTSFDQLMEKERGYSEPDASKDDGDKWA</sequence>
<dbReference type="InterPro" id="IPR012470">
    <property type="entry name" value="Pup1-like"/>
</dbReference>
<keyword evidence="2" id="KW-0472">Membrane</keyword>
<gene>
    <name evidence="3" type="ORF">BABINDRAFT_9258</name>
</gene>
<dbReference type="EMBL" id="KV454435">
    <property type="protein sequence ID" value="ODQ78478.1"/>
    <property type="molecule type" value="Genomic_DNA"/>
</dbReference>
<feature type="region of interest" description="Disordered" evidence="1">
    <location>
        <begin position="1"/>
        <end position="22"/>
    </location>
</feature>
<dbReference type="AlphaFoldDB" id="A0A1E3QLI5"/>
<organism evidence="3 4">
    <name type="scientific">Babjeviella inositovora NRRL Y-12698</name>
    <dbReference type="NCBI Taxonomy" id="984486"/>
    <lineage>
        <taxon>Eukaryota</taxon>
        <taxon>Fungi</taxon>
        <taxon>Dikarya</taxon>
        <taxon>Ascomycota</taxon>
        <taxon>Saccharomycotina</taxon>
        <taxon>Pichiomycetes</taxon>
        <taxon>Serinales incertae sedis</taxon>
        <taxon>Babjeviella</taxon>
    </lineage>
</organism>
<evidence type="ECO:0000313" key="4">
    <source>
        <dbReference type="Proteomes" id="UP000094336"/>
    </source>
</evidence>
<feature type="transmembrane region" description="Helical" evidence="2">
    <location>
        <begin position="73"/>
        <end position="91"/>
    </location>
</feature>
<evidence type="ECO:0000256" key="1">
    <source>
        <dbReference type="SAM" id="MobiDB-lite"/>
    </source>
</evidence>
<dbReference type="OrthoDB" id="4036490at2759"/>
<dbReference type="Proteomes" id="UP000094336">
    <property type="component" value="Unassembled WGS sequence"/>
</dbReference>
<evidence type="ECO:0000256" key="2">
    <source>
        <dbReference type="SAM" id="Phobius"/>
    </source>
</evidence>
<dbReference type="Pfam" id="PF07954">
    <property type="entry name" value="DUF1689"/>
    <property type="match status" value="1"/>
</dbReference>
<reference evidence="4" key="1">
    <citation type="submission" date="2016-05" db="EMBL/GenBank/DDBJ databases">
        <title>Comparative genomics of biotechnologically important yeasts.</title>
        <authorList>
            <consortium name="DOE Joint Genome Institute"/>
            <person name="Riley R."/>
            <person name="Haridas S."/>
            <person name="Wolfe K.H."/>
            <person name="Lopes M.R."/>
            <person name="Hittinger C.T."/>
            <person name="Goker M."/>
            <person name="Salamov A."/>
            <person name="Wisecaver J."/>
            <person name="Long T.M."/>
            <person name="Aerts A.L."/>
            <person name="Barry K."/>
            <person name="Choi C."/>
            <person name="Clum A."/>
            <person name="Coughlan A.Y."/>
            <person name="Deshpande S."/>
            <person name="Douglass A.P."/>
            <person name="Hanson S.J."/>
            <person name="Klenk H.-P."/>
            <person name="Labutti K."/>
            <person name="Lapidus A."/>
            <person name="Lindquist E."/>
            <person name="Lipzen A."/>
            <person name="Meier-Kolthoff J.P."/>
            <person name="Ohm R.A."/>
            <person name="Otillar R.P."/>
            <person name="Pangilinan J."/>
            <person name="Peng Y."/>
            <person name="Rokas A."/>
            <person name="Rosa C.A."/>
            <person name="Scheuner C."/>
            <person name="Sibirny A.A."/>
            <person name="Slot J.C."/>
            <person name="Stielow J.B."/>
            <person name="Sun H."/>
            <person name="Kurtzman C.P."/>
            <person name="Blackwell M."/>
            <person name="Grigoriev I.V."/>
            <person name="Jeffries T.W."/>
        </authorList>
    </citation>
    <scope>NUCLEOTIDE SEQUENCE [LARGE SCALE GENOMIC DNA]</scope>
    <source>
        <strain evidence="4">NRRL Y-12698</strain>
    </source>
</reference>
<keyword evidence="4" id="KW-1185">Reference proteome</keyword>
<dbReference type="GeneID" id="30150789"/>
<feature type="transmembrane region" description="Helical" evidence="2">
    <location>
        <begin position="103"/>
        <end position="121"/>
    </location>
</feature>
<accession>A0A1E3QLI5</accession>
<proteinExistence type="predicted"/>
<keyword evidence="2" id="KW-0812">Transmembrane</keyword>
<feature type="compositionally biased region" description="Basic and acidic residues" evidence="1">
    <location>
        <begin position="284"/>
        <end position="305"/>
    </location>
</feature>
<keyword evidence="2" id="KW-1133">Transmembrane helix</keyword>